<comment type="caution">
    <text evidence="1">The sequence shown here is derived from an EMBL/GenBank/DDBJ whole genome shotgun (WGS) entry which is preliminary data.</text>
</comment>
<evidence type="ECO:0000313" key="1">
    <source>
        <dbReference type="EMBL" id="MPN54518.1"/>
    </source>
</evidence>
<gene>
    <name evidence="1" type="primary">rocB_8</name>
    <name evidence="1" type="ORF">SDC9_202188</name>
</gene>
<accession>A0A645IT22</accession>
<dbReference type="EMBL" id="VSSQ01122819">
    <property type="protein sequence ID" value="MPN54518.1"/>
    <property type="molecule type" value="Genomic_DNA"/>
</dbReference>
<protein>
    <submittedName>
        <fullName evidence="1">Protein RocB</fullName>
    </submittedName>
</protein>
<reference evidence="1" key="1">
    <citation type="submission" date="2019-08" db="EMBL/GenBank/DDBJ databases">
        <authorList>
            <person name="Kucharzyk K."/>
            <person name="Murdoch R.W."/>
            <person name="Higgins S."/>
            <person name="Loffler F."/>
        </authorList>
    </citation>
    <scope>NUCLEOTIDE SEQUENCE</scope>
</reference>
<proteinExistence type="predicted"/>
<organism evidence="1">
    <name type="scientific">bioreactor metagenome</name>
    <dbReference type="NCBI Taxonomy" id="1076179"/>
    <lineage>
        <taxon>unclassified sequences</taxon>
        <taxon>metagenomes</taxon>
        <taxon>ecological metagenomes</taxon>
    </lineage>
</organism>
<sequence>MTETELFAGLCDLSYVGAKVSDDDVRALSENMPGWGGIYNIPLAEMQGLGLPVMNLGPSGEAPHKRDERLHLSYSLDVLPELLKRAVREISKRNS</sequence>
<dbReference type="AlphaFoldDB" id="A0A645IT22"/>
<name>A0A645IT22_9ZZZZ</name>